<dbReference type="AlphaFoldDB" id="A0A164L3U9"/>
<name>A0A164L3U9_9CRUS</name>
<dbReference type="SUPFAM" id="SSF56672">
    <property type="entry name" value="DNA/RNA polymerases"/>
    <property type="match status" value="1"/>
</dbReference>
<organism evidence="2 3">
    <name type="scientific">Daphnia magna</name>
    <dbReference type="NCBI Taxonomy" id="35525"/>
    <lineage>
        <taxon>Eukaryota</taxon>
        <taxon>Metazoa</taxon>
        <taxon>Ecdysozoa</taxon>
        <taxon>Arthropoda</taxon>
        <taxon>Crustacea</taxon>
        <taxon>Branchiopoda</taxon>
        <taxon>Diplostraca</taxon>
        <taxon>Cladocera</taxon>
        <taxon>Anomopoda</taxon>
        <taxon>Daphniidae</taxon>
        <taxon>Daphnia</taxon>
    </lineage>
</organism>
<dbReference type="Proteomes" id="UP000076858">
    <property type="component" value="Unassembled WGS sequence"/>
</dbReference>
<gene>
    <name evidence="2" type="ORF">APZ42_033436</name>
</gene>
<dbReference type="EMBL" id="LRGB01003212">
    <property type="protein sequence ID" value="KZS03770.1"/>
    <property type="molecule type" value="Genomic_DNA"/>
</dbReference>
<sequence>MEGEEHYRSSVQRNEESRSYQTIEQSMGSGCGPGKKGWDMGNLGYWQVPIRESHRSKTVFVTADGLYQFKVMAMGFGIRNFSEDDGCGVEFTIEDSFSDSLKSSDHCSIWWGKKRREAHVFPSDIDSIAAPPG</sequence>
<protein>
    <submittedName>
        <fullName evidence="2">Uncharacterized protein</fullName>
    </submittedName>
</protein>
<accession>A0A164L3U9</accession>
<dbReference type="Gene3D" id="3.10.10.10">
    <property type="entry name" value="HIV Type 1 Reverse Transcriptase, subunit A, domain 1"/>
    <property type="match status" value="1"/>
</dbReference>
<evidence type="ECO:0000256" key="1">
    <source>
        <dbReference type="SAM" id="MobiDB-lite"/>
    </source>
</evidence>
<proteinExistence type="predicted"/>
<keyword evidence="3" id="KW-1185">Reference proteome</keyword>
<comment type="caution">
    <text evidence="2">The sequence shown here is derived from an EMBL/GenBank/DDBJ whole genome shotgun (WGS) entry which is preliminary data.</text>
</comment>
<feature type="region of interest" description="Disordered" evidence="1">
    <location>
        <begin position="1"/>
        <end position="34"/>
    </location>
</feature>
<dbReference type="GO" id="GO:0071897">
    <property type="term" value="P:DNA biosynthetic process"/>
    <property type="evidence" value="ECO:0007669"/>
    <property type="project" value="UniProtKB-ARBA"/>
</dbReference>
<feature type="compositionally biased region" description="Polar residues" evidence="1">
    <location>
        <begin position="19"/>
        <end position="28"/>
    </location>
</feature>
<reference evidence="2 3" key="1">
    <citation type="submission" date="2016-03" db="EMBL/GenBank/DDBJ databases">
        <title>EvidentialGene: Evidence-directed Construction of Genes on Genomes.</title>
        <authorList>
            <person name="Gilbert D.G."/>
            <person name="Choi J.-H."/>
            <person name="Mockaitis K."/>
            <person name="Colbourne J."/>
            <person name="Pfrender M."/>
        </authorList>
    </citation>
    <scope>NUCLEOTIDE SEQUENCE [LARGE SCALE GENOMIC DNA]</scope>
    <source>
        <strain evidence="2 3">Xinb3</strain>
        <tissue evidence="2">Complete organism</tissue>
    </source>
</reference>
<evidence type="ECO:0000313" key="3">
    <source>
        <dbReference type="Proteomes" id="UP000076858"/>
    </source>
</evidence>
<dbReference type="InterPro" id="IPR043502">
    <property type="entry name" value="DNA/RNA_pol_sf"/>
</dbReference>
<evidence type="ECO:0000313" key="2">
    <source>
        <dbReference type="EMBL" id="KZS03770.1"/>
    </source>
</evidence>
<feature type="compositionally biased region" description="Basic and acidic residues" evidence="1">
    <location>
        <begin position="1"/>
        <end position="18"/>
    </location>
</feature>